<accession>A0A1S7FXA3</accession>
<dbReference type="KEGG" id="lwi:UE46_14230"/>
<protein>
    <submittedName>
        <fullName evidence="4">Universal stress protein</fullName>
    </submittedName>
</protein>
<name>A0A1S7FXA3_9LIST</name>
<dbReference type="SUPFAM" id="SSF52402">
    <property type="entry name" value="Adenine nucleotide alpha hydrolases-like"/>
    <property type="match status" value="1"/>
</dbReference>
<dbReference type="EMBL" id="CP011102">
    <property type="protein sequence ID" value="AQY52058.1"/>
    <property type="molecule type" value="Genomic_DNA"/>
</dbReference>
<dbReference type="Pfam" id="PF00582">
    <property type="entry name" value="Usp"/>
    <property type="match status" value="1"/>
</dbReference>
<dbReference type="Proteomes" id="UP000223060">
    <property type="component" value="Chromosome"/>
</dbReference>
<dbReference type="InterPro" id="IPR006015">
    <property type="entry name" value="Universal_stress_UspA"/>
</dbReference>
<evidence type="ECO:0000313" key="4">
    <source>
        <dbReference type="EMBL" id="MBC1501666.1"/>
    </source>
</evidence>
<dbReference type="EMBL" id="JAARRL010000027">
    <property type="protein sequence ID" value="MBC1501666.1"/>
    <property type="molecule type" value="Genomic_DNA"/>
</dbReference>
<reference evidence="3" key="1">
    <citation type="submission" date="2015-03" db="EMBL/GenBank/DDBJ databases">
        <authorList>
            <person name="Murphy D."/>
        </authorList>
    </citation>
    <scope>NUCLEOTIDE SEQUENCE [LARGE SCALE GENOMIC DNA]</scope>
    <source>
        <strain evidence="3">WS 4560</strain>
    </source>
</reference>
<evidence type="ECO:0000313" key="6">
    <source>
        <dbReference type="Proteomes" id="UP000564536"/>
    </source>
</evidence>
<reference evidence="4 6" key="3">
    <citation type="submission" date="2020-03" db="EMBL/GenBank/DDBJ databases">
        <title>Soil Listeria distribution.</title>
        <authorList>
            <person name="Liao J."/>
            <person name="Wiedmann M."/>
        </authorList>
    </citation>
    <scope>NUCLEOTIDE SEQUENCE [LARGE SCALE GENOMIC DNA]</scope>
    <source>
        <strain evidence="4 6">FSL L7-1523</strain>
    </source>
</reference>
<dbReference type="CDD" id="cd00293">
    <property type="entry name" value="USP-like"/>
    <property type="match status" value="1"/>
</dbReference>
<dbReference type="InterPro" id="IPR014729">
    <property type="entry name" value="Rossmann-like_a/b/a_fold"/>
</dbReference>
<keyword evidence="5" id="KW-1185">Reference proteome</keyword>
<dbReference type="PANTHER" id="PTHR46268:SF6">
    <property type="entry name" value="UNIVERSAL STRESS PROTEIN UP12"/>
    <property type="match status" value="1"/>
</dbReference>
<feature type="domain" description="UspA" evidence="2">
    <location>
        <begin position="5"/>
        <end position="144"/>
    </location>
</feature>
<proteinExistence type="inferred from homology"/>
<comment type="similarity">
    <text evidence="1">Belongs to the universal stress protein A family.</text>
</comment>
<gene>
    <name evidence="4" type="ORF">HB943_13750</name>
    <name evidence="3" type="ORF">UE46_14230</name>
</gene>
<evidence type="ECO:0000313" key="3">
    <source>
        <dbReference type="EMBL" id="AQY52058.1"/>
    </source>
</evidence>
<dbReference type="PANTHER" id="PTHR46268">
    <property type="entry name" value="STRESS RESPONSE PROTEIN NHAX"/>
    <property type="match status" value="1"/>
</dbReference>
<evidence type="ECO:0000256" key="1">
    <source>
        <dbReference type="ARBA" id="ARBA00008791"/>
    </source>
</evidence>
<organism evidence="3 5">
    <name type="scientific">Listeria weihenstephanensis</name>
    <dbReference type="NCBI Taxonomy" id="1006155"/>
    <lineage>
        <taxon>Bacteria</taxon>
        <taxon>Bacillati</taxon>
        <taxon>Bacillota</taxon>
        <taxon>Bacilli</taxon>
        <taxon>Bacillales</taxon>
        <taxon>Listeriaceae</taxon>
        <taxon>Listeria</taxon>
    </lineage>
</organism>
<dbReference type="Proteomes" id="UP000564536">
    <property type="component" value="Unassembled WGS sequence"/>
</dbReference>
<dbReference type="Gene3D" id="3.40.50.620">
    <property type="entry name" value="HUPs"/>
    <property type="match status" value="1"/>
</dbReference>
<sequence length="146" mass="15816">MGNKYQRILVALDGSKQAEIAFLKAVELSKATGSELGIASIVDIRSFSPNISYDGALELAAREEATARLESYQELAEKADITKVRVFLEAGNPKTLLAHDIPKKFDADVLICGATGLNRIEKIVLGSVSAYVLQHAICDVLVVREK</sequence>
<reference evidence="5" key="2">
    <citation type="submission" date="2015-03" db="EMBL/GenBank/DDBJ databases">
        <authorList>
            <person name="Ferrari E."/>
            <person name="Walter M.C."/>
            <person name="Huptas C."/>
            <person name="Scherer S."/>
            <person name="Mueller-Herbst S."/>
        </authorList>
    </citation>
    <scope>NUCLEOTIDE SEQUENCE [LARGE SCALE GENOMIC DNA]</scope>
    <source>
        <strain evidence="5">LWP01</strain>
    </source>
</reference>
<dbReference type="InterPro" id="IPR006016">
    <property type="entry name" value="UspA"/>
</dbReference>
<dbReference type="AlphaFoldDB" id="A0A1S7FXA3"/>
<evidence type="ECO:0000259" key="2">
    <source>
        <dbReference type="Pfam" id="PF00582"/>
    </source>
</evidence>
<dbReference type="RefSeq" id="WP_036061164.1">
    <property type="nucleotide sequence ID" value="NZ_CP011102.1"/>
</dbReference>
<evidence type="ECO:0000313" key="5">
    <source>
        <dbReference type="Proteomes" id="UP000223060"/>
    </source>
</evidence>
<dbReference type="PRINTS" id="PR01438">
    <property type="entry name" value="UNVRSLSTRESS"/>
</dbReference>